<evidence type="ECO:0000256" key="4">
    <source>
        <dbReference type="ARBA" id="ARBA00023125"/>
    </source>
</evidence>
<dbReference type="SMART" id="SM00345">
    <property type="entry name" value="HTH_GNTR"/>
    <property type="match status" value="1"/>
</dbReference>
<dbReference type="InterPro" id="IPR051446">
    <property type="entry name" value="HTH_trans_reg/aminotransferase"/>
</dbReference>
<dbReference type="SUPFAM" id="SSF46785">
    <property type="entry name" value="Winged helix' DNA-binding domain"/>
    <property type="match status" value="1"/>
</dbReference>
<dbReference type="Pfam" id="PF00155">
    <property type="entry name" value="Aminotran_1_2"/>
    <property type="match status" value="1"/>
</dbReference>
<dbReference type="Gene3D" id="3.40.640.10">
    <property type="entry name" value="Type I PLP-dependent aspartate aminotransferase-like (Major domain)"/>
    <property type="match status" value="1"/>
</dbReference>
<evidence type="ECO:0000256" key="5">
    <source>
        <dbReference type="ARBA" id="ARBA00023163"/>
    </source>
</evidence>
<dbReference type="Proteomes" id="UP001562065">
    <property type="component" value="Unassembled WGS sequence"/>
</dbReference>
<keyword evidence="2" id="KW-0663">Pyridoxal phosphate</keyword>
<evidence type="ECO:0000259" key="6">
    <source>
        <dbReference type="PROSITE" id="PS50949"/>
    </source>
</evidence>
<dbReference type="Gene3D" id="1.10.10.10">
    <property type="entry name" value="Winged helix-like DNA-binding domain superfamily/Winged helix DNA-binding domain"/>
    <property type="match status" value="1"/>
</dbReference>
<keyword evidence="4" id="KW-0238">DNA-binding</keyword>
<dbReference type="EMBL" id="JBGCUO010000001">
    <property type="protein sequence ID" value="MEY1661866.1"/>
    <property type="molecule type" value="Genomic_DNA"/>
</dbReference>
<evidence type="ECO:0000313" key="8">
    <source>
        <dbReference type="Proteomes" id="UP001562065"/>
    </source>
</evidence>
<keyword evidence="7" id="KW-0808">Transferase</keyword>
<dbReference type="Gene3D" id="3.90.1150.10">
    <property type="entry name" value="Aspartate Aminotransferase, domain 1"/>
    <property type="match status" value="1"/>
</dbReference>
<accession>A0ABV4AGA0</accession>
<name>A0ABV4AGA0_9GAMM</name>
<dbReference type="PANTHER" id="PTHR46577">
    <property type="entry name" value="HTH-TYPE TRANSCRIPTIONAL REGULATORY PROTEIN GABR"/>
    <property type="match status" value="1"/>
</dbReference>
<keyword evidence="7" id="KW-0032">Aminotransferase</keyword>
<gene>
    <name evidence="7" type="ORF">AB5I84_06850</name>
</gene>
<dbReference type="InterPro" id="IPR004839">
    <property type="entry name" value="Aminotransferase_I/II_large"/>
</dbReference>
<sequence length="462" mass="49816">MSGNSPRVQRVIDDIESRIACRTAPPGSRLPSVRAQAKALAVSASTVVEAYARLVAQGRLVSRPGAGFYVAATAVAPLKLAPQGPPRAPDLDPLWLSRQALEADPALLKPGCGWLPPDWLYQIGVRRALRGLARGNGAELADYAPPQGSAALRQVLVRRLAHSGVEAAAEQLLLTDSGTHALDLIARVFLSPGDVVLVDDPCYFNFHTLLSAHRVTLIGVPFTPQGPDLPAFEAALQAHQPKLYLTNSGLHNPTGARWSPAVAHRVLLLAEQAGLVIVEDDIFHDFELSPAPRLAAYDGLQRVIQTGSFSKTLSASVRCGYIAARPEWLQQLLEVHIATGFGGNRLAAALVLAAITDGGYARHMEQVRQRLAQRREQCLVRLAALGITPWLRPDAGMFLWCRLPHGRDAAAVARRSLEQGVVLAPGNAFSPALRAAEFMRFNVSQCDDERVFAVLRNALRAP</sequence>
<organism evidence="7 8">
    <name type="scientific">Isoalcanivorax beigongshangi</name>
    <dbReference type="NCBI Taxonomy" id="3238810"/>
    <lineage>
        <taxon>Bacteria</taxon>
        <taxon>Pseudomonadati</taxon>
        <taxon>Pseudomonadota</taxon>
        <taxon>Gammaproteobacteria</taxon>
        <taxon>Oceanospirillales</taxon>
        <taxon>Alcanivoracaceae</taxon>
        <taxon>Isoalcanivorax</taxon>
    </lineage>
</organism>
<dbReference type="InterPro" id="IPR036390">
    <property type="entry name" value="WH_DNA-bd_sf"/>
</dbReference>
<dbReference type="InterPro" id="IPR015422">
    <property type="entry name" value="PyrdxlP-dep_Trfase_small"/>
</dbReference>
<comment type="caution">
    <text evidence="7">The sequence shown here is derived from an EMBL/GenBank/DDBJ whole genome shotgun (WGS) entry which is preliminary data.</text>
</comment>
<comment type="similarity">
    <text evidence="1">In the C-terminal section; belongs to the class-I pyridoxal-phosphate-dependent aminotransferase family.</text>
</comment>
<keyword evidence="5" id="KW-0804">Transcription</keyword>
<keyword evidence="8" id="KW-1185">Reference proteome</keyword>
<evidence type="ECO:0000256" key="3">
    <source>
        <dbReference type="ARBA" id="ARBA00023015"/>
    </source>
</evidence>
<feature type="domain" description="HTH gntR-type" evidence="6">
    <location>
        <begin position="5"/>
        <end position="73"/>
    </location>
</feature>
<dbReference type="InterPro" id="IPR000524">
    <property type="entry name" value="Tscrpt_reg_HTH_GntR"/>
</dbReference>
<evidence type="ECO:0000256" key="1">
    <source>
        <dbReference type="ARBA" id="ARBA00005384"/>
    </source>
</evidence>
<dbReference type="InterPro" id="IPR015424">
    <property type="entry name" value="PyrdxlP-dep_Trfase"/>
</dbReference>
<dbReference type="GO" id="GO:0008483">
    <property type="term" value="F:transaminase activity"/>
    <property type="evidence" value="ECO:0007669"/>
    <property type="project" value="UniProtKB-KW"/>
</dbReference>
<dbReference type="Pfam" id="PF00392">
    <property type="entry name" value="GntR"/>
    <property type="match status" value="1"/>
</dbReference>
<evidence type="ECO:0000313" key="7">
    <source>
        <dbReference type="EMBL" id="MEY1661866.1"/>
    </source>
</evidence>
<dbReference type="InterPro" id="IPR015421">
    <property type="entry name" value="PyrdxlP-dep_Trfase_major"/>
</dbReference>
<dbReference type="PROSITE" id="PS50949">
    <property type="entry name" value="HTH_GNTR"/>
    <property type="match status" value="1"/>
</dbReference>
<dbReference type="PANTHER" id="PTHR46577:SF2">
    <property type="entry name" value="TRANSCRIPTIONAL REGULATORY PROTEIN"/>
    <property type="match status" value="1"/>
</dbReference>
<dbReference type="CDD" id="cd07377">
    <property type="entry name" value="WHTH_GntR"/>
    <property type="match status" value="1"/>
</dbReference>
<proteinExistence type="inferred from homology"/>
<dbReference type="SUPFAM" id="SSF53383">
    <property type="entry name" value="PLP-dependent transferases"/>
    <property type="match status" value="1"/>
</dbReference>
<dbReference type="CDD" id="cd00609">
    <property type="entry name" value="AAT_like"/>
    <property type="match status" value="1"/>
</dbReference>
<protein>
    <submittedName>
        <fullName evidence="7">PLP-dependent aminotransferase family protein</fullName>
    </submittedName>
</protein>
<evidence type="ECO:0000256" key="2">
    <source>
        <dbReference type="ARBA" id="ARBA00022898"/>
    </source>
</evidence>
<keyword evidence="3" id="KW-0805">Transcription regulation</keyword>
<dbReference type="InterPro" id="IPR036388">
    <property type="entry name" value="WH-like_DNA-bd_sf"/>
</dbReference>
<reference evidence="7 8" key="1">
    <citation type="submission" date="2024-07" db="EMBL/GenBank/DDBJ databases">
        <authorList>
            <person name="Ren Q."/>
        </authorList>
    </citation>
    <scope>NUCLEOTIDE SEQUENCE [LARGE SCALE GENOMIC DNA]</scope>
    <source>
        <strain evidence="7 8">REN37</strain>
    </source>
</reference>
<dbReference type="RefSeq" id="WP_369455115.1">
    <property type="nucleotide sequence ID" value="NZ_JBGCUO010000001.1"/>
</dbReference>